<evidence type="ECO:0000256" key="6">
    <source>
        <dbReference type="SAM" id="Phobius"/>
    </source>
</evidence>
<dbReference type="EMBL" id="QWKX01000047">
    <property type="protein sequence ID" value="RIH76232.1"/>
    <property type="molecule type" value="Genomic_DNA"/>
</dbReference>
<feature type="transmembrane region" description="Helical" evidence="6">
    <location>
        <begin position="107"/>
        <end position="125"/>
    </location>
</feature>
<dbReference type="AlphaFoldDB" id="A0A399E2D7"/>
<feature type="transmembrane region" description="Helical" evidence="6">
    <location>
        <begin position="58"/>
        <end position="75"/>
    </location>
</feature>
<name>A0A399E2D7_9DEIN</name>
<evidence type="ECO:0000256" key="3">
    <source>
        <dbReference type="ARBA" id="ARBA00022692"/>
    </source>
</evidence>
<evidence type="ECO:0000256" key="1">
    <source>
        <dbReference type="ARBA" id="ARBA00004141"/>
    </source>
</evidence>
<sequence>MNDWSWVVLGLGGLSLVGLLWAEWQNRRAARALFKSLCSLGFLLFALSLGLDSLFARLIFVGLLLSAVGDVLLLFGSSRAFLAGLGAFLLAHLAYLGAFVQVGAPSLGGLLLVLAMGYGWLRWLWPHLGGWKAPVLAYGVVISLMLWAGLGTAQSEIWLGALLFYLSDLFVARQRFVVQQPLNPLLGLPLYYAAQYLLAWAAR</sequence>
<dbReference type="OrthoDB" id="345840at2"/>
<accession>A0A399E2D7</accession>
<dbReference type="GO" id="GO:0016787">
    <property type="term" value="F:hydrolase activity"/>
    <property type="evidence" value="ECO:0007669"/>
    <property type="project" value="TreeGrafter"/>
</dbReference>
<reference evidence="7 8" key="1">
    <citation type="submission" date="2018-08" db="EMBL/GenBank/DDBJ databases">
        <title>Meiothermus cateniformans JCM 15151 genome sequencing project.</title>
        <authorList>
            <person name="Da Costa M.S."/>
            <person name="Albuquerque L."/>
            <person name="Raposo P."/>
            <person name="Froufe H.J.C."/>
            <person name="Barroso C.S."/>
            <person name="Egas C."/>
        </authorList>
    </citation>
    <scope>NUCLEOTIDE SEQUENCE [LARGE SCALE GENOMIC DNA]</scope>
    <source>
        <strain evidence="7 8">JCM 15151</strain>
    </source>
</reference>
<evidence type="ECO:0000313" key="8">
    <source>
        <dbReference type="Proteomes" id="UP000266089"/>
    </source>
</evidence>
<keyword evidence="4 6" id="KW-1133">Transmembrane helix</keyword>
<dbReference type="Pfam" id="PF07947">
    <property type="entry name" value="YhhN"/>
    <property type="match status" value="1"/>
</dbReference>
<comment type="subcellular location">
    <subcellularLocation>
        <location evidence="1">Membrane</location>
        <topology evidence="1">Multi-pass membrane protein</topology>
    </subcellularLocation>
</comment>
<proteinExistence type="inferred from homology"/>
<protein>
    <submittedName>
        <fullName evidence="7">Putative membrane protein</fullName>
    </submittedName>
</protein>
<organism evidence="7 8">
    <name type="scientific">Meiothermus taiwanensis</name>
    <dbReference type="NCBI Taxonomy" id="172827"/>
    <lineage>
        <taxon>Bacteria</taxon>
        <taxon>Thermotogati</taxon>
        <taxon>Deinococcota</taxon>
        <taxon>Deinococci</taxon>
        <taxon>Thermales</taxon>
        <taxon>Thermaceae</taxon>
        <taxon>Meiothermus</taxon>
    </lineage>
</organism>
<comment type="caution">
    <text evidence="7">The sequence shown here is derived from an EMBL/GenBank/DDBJ whole genome shotgun (WGS) entry which is preliminary data.</text>
</comment>
<feature type="transmembrane region" description="Helical" evidence="6">
    <location>
        <begin position="81"/>
        <end position="100"/>
    </location>
</feature>
<comment type="similarity">
    <text evidence="2">Belongs to the TMEM86 family.</text>
</comment>
<dbReference type="InterPro" id="IPR012506">
    <property type="entry name" value="TMEM86B-like"/>
</dbReference>
<evidence type="ECO:0000256" key="4">
    <source>
        <dbReference type="ARBA" id="ARBA00022989"/>
    </source>
</evidence>
<feature type="transmembrane region" description="Helical" evidence="6">
    <location>
        <begin position="182"/>
        <end position="202"/>
    </location>
</feature>
<keyword evidence="3 6" id="KW-0812">Transmembrane</keyword>
<dbReference type="Proteomes" id="UP000266089">
    <property type="component" value="Unassembled WGS sequence"/>
</dbReference>
<feature type="transmembrane region" description="Helical" evidence="6">
    <location>
        <begin position="32"/>
        <end position="51"/>
    </location>
</feature>
<dbReference type="PANTHER" id="PTHR31885:SF6">
    <property type="entry name" value="GH04784P"/>
    <property type="match status" value="1"/>
</dbReference>
<keyword evidence="5 6" id="KW-0472">Membrane</keyword>
<evidence type="ECO:0000256" key="2">
    <source>
        <dbReference type="ARBA" id="ARBA00007375"/>
    </source>
</evidence>
<dbReference type="PANTHER" id="PTHR31885">
    <property type="entry name" value="GH04784P"/>
    <property type="match status" value="1"/>
</dbReference>
<evidence type="ECO:0000256" key="5">
    <source>
        <dbReference type="ARBA" id="ARBA00023136"/>
    </source>
</evidence>
<dbReference type="GO" id="GO:0016020">
    <property type="term" value="C:membrane"/>
    <property type="evidence" value="ECO:0007669"/>
    <property type="project" value="UniProtKB-SubCell"/>
</dbReference>
<dbReference type="RefSeq" id="WP_036197520.1">
    <property type="nucleotide sequence ID" value="NZ_JBHSXZ010000085.1"/>
</dbReference>
<feature type="transmembrane region" description="Helical" evidence="6">
    <location>
        <begin position="131"/>
        <end position="150"/>
    </location>
</feature>
<evidence type="ECO:0000313" key="7">
    <source>
        <dbReference type="EMBL" id="RIH76232.1"/>
    </source>
</evidence>
<dbReference type="KEGG" id="mtai:Mtai_v1c27950"/>
<gene>
    <name evidence="7" type="ORF">Mcate_01848</name>
</gene>